<evidence type="ECO:0000313" key="4">
    <source>
        <dbReference type="EMBL" id="SFI74223.1"/>
    </source>
</evidence>
<evidence type="ECO:0000256" key="2">
    <source>
        <dbReference type="ARBA" id="ARBA00022801"/>
    </source>
</evidence>
<gene>
    <name evidence="4" type="ORF">SAMN04487775_10577</name>
</gene>
<feature type="domain" description="Nudix hydrolase" evidence="3">
    <location>
        <begin position="25"/>
        <end position="162"/>
    </location>
</feature>
<evidence type="ECO:0000313" key="5">
    <source>
        <dbReference type="Proteomes" id="UP000182737"/>
    </source>
</evidence>
<dbReference type="PANTHER" id="PTHR43046">
    <property type="entry name" value="GDP-MANNOSE MANNOSYL HYDROLASE"/>
    <property type="match status" value="1"/>
</dbReference>
<dbReference type="Proteomes" id="UP000182737">
    <property type="component" value="Unassembled WGS sequence"/>
</dbReference>
<dbReference type="RefSeq" id="WP_074931406.1">
    <property type="nucleotide sequence ID" value="NZ_FORI01000005.1"/>
</dbReference>
<dbReference type="PROSITE" id="PS00893">
    <property type="entry name" value="NUDIX_BOX"/>
    <property type="match status" value="1"/>
</dbReference>
<dbReference type="Gene3D" id="3.90.79.10">
    <property type="entry name" value="Nucleoside Triphosphate Pyrophosphohydrolase"/>
    <property type="match status" value="1"/>
</dbReference>
<dbReference type="InterPro" id="IPR015797">
    <property type="entry name" value="NUDIX_hydrolase-like_dom_sf"/>
</dbReference>
<proteinExistence type="predicted"/>
<evidence type="ECO:0000259" key="3">
    <source>
        <dbReference type="PROSITE" id="PS51462"/>
    </source>
</evidence>
<dbReference type="InterPro" id="IPR020084">
    <property type="entry name" value="NUDIX_hydrolase_CS"/>
</dbReference>
<dbReference type="PROSITE" id="PS51462">
    <property type="entry name" value="NUDIX"/>
    <property type="match status" value="1"/>
</dbReference>
<dbReference type="PANTHER" id="PTHR43046:SF14">
    <property type="entry name" value="MUTT_NUDIX FAMILY PROTEIN"/>
    <property type="match status" value="1"/>
</dbReference>
<evidence type="ECO:0000256" key="1">
    <source>
        <dbReference type="ARBA" id="ARBA00001946"/>
    </source>
</evidence>
<dbReference type="EMBL" id="FORI01000005">
    <property type="protein sequence ID" value="SFI74223.1"/>
    <property type="molecule type" value="Genomic_DNA"/>
</dbReference>
<dbReference type="GO" id="GO:0016787">
    <property type="term" value="F:hydrolase activity"/>
    <property type="evidence" value="ECO:0007669"/>
    <property type="project" value="UniProtKB-KW"/>
</dbReference>
<dbReference type="AlphaFoldDB" id="A0A1I3KNY1"/>
<name>A0A1I3KNY1_9SPIR</name>
<comment type="cofactor">
    <cofactor evidence="1">
        <name>Mg(2+)</name>
        <dbReference type="ChEBI" id="CHEBI:18420"/>
    </cofactor>
</comment>
<organism evidence="4 5">
    <name type="scientific">Treponema bryantii</name>
    <dbReference type="NCBI Taxonomy" id="163"/>
    <lineage>
        <taxon>Bacteria</taxon>
        <taxon>Pseudomonadati</taxon>
        <taxon>Spirochaetota</taxon>
        <taxon>Spirochaetia</taxon>
        <taxon>Spirochaetales</taxon>
        <taxon>Treponemataceae</taxon>
        <taxon>Treponema</taxon>
    </lineage>
</organism>
<dbReference type="SUPFAM" id="SSF55811">
    <property type="entry name" value="Nudix"/>
    <property type="match status" value="1"/>
</dbReference>
<reference evidence="5" key="1">
    <citation type="submission" date="2016-10" db="EMBL/GenBank/DDBJ databases">
        <authorList>
            <person name="Varghese N."/>
            <person name="Submissions S."/>
        </authorList>
    </citation>
    <scope>NUCLEOTIDE SEQUENCE [LARGE SCALE GENOMIC DNA]</scope>
    <source>
        <strain evidence="5">XBD1002</strain>
    </source>
</reference>
<dbReference type="InterPro" id="IPR000086">
    <property type="entry name" value="NUDIX_hydrolase_dom"/>
</dbReference>
<keyword evidence="5" id="KW-1185">Reference proteome</keyword>
<keyword evidence="2" id="KW-0378">Hydrolase</keyword>
<dbReference type="CDD" id="cd04688">
    <property type="entry name" value="NUDIX_Hydrolase"/>
    <property type="match status" value="1"/>
</dbReference>
<accession>A0A1I3KNY1</accession>
<protein>
    <submittedName>
        <fullName evidence="4">ADP-ribose pyrophosphatase YjhB, NUDIX family</fullName>
    </submittedName>
</protein>
<sequence length="175" mass="20546">MENKKEINDIRIGYPDCCFMADDNWFRYRTGALIIEDGSFLVVKSETSKYFYTVGGGVHMNEKSEECIVREVKEETGVDYEVDRLVVICENFFKEKNLGYDPLRCHVIEFYYLMKSRGKKDAMCTSVGWDNAKESIHWIPLDQLPETDVRPEFLRTRIKEILENKGVLHIVNDER</sequence>
<dbReference type="Pfam" id="PF00293">
    <property type="entry name" value="NUDIX"/>
    <property type="match status" value="1"/>
</dbReference>